<keyword evidence="1" id="KW-0812">Transmembrane</keyword>
<keyword evidence="1" id="KW-1133">Transmembrane helix</keyword>
<evidence type="ECO:0000259" key="2">
    <source>
        <dbReference type="Pfam" id="PF07727"/>
    </source>
</evidence>
<gene>
    <name evidence="3" type="ORF">O181_112646</name>
</gene>
<keyword evidence="4" id="KW-1185">Reference proteome</keyword>
<proteinExistence type="predicted"/>
<feature type="domain" description="Reverse transcriptase Ty1/copia-type" evidence="2">
    <location>
        <begin position="83"/>
        <end position="225"/>
    </location>
</feature>
<keyword evidence="1" id="KW-0472">Membrane</keyword>
<dbReference type="InterPro" id="IPR013103">
    <property type="entry name" value="RVT_2"/>
</dbReference>
<accession>A0A9Q3PTR2</accession>
<feature type="transmembrane region" description="Helical" evidence="1">
    <location>
        <begin position="218"/>
        <end position="239"/>
    </location>
</feature>
<dbReference type="InterPro" id="IPR043502">
    <property type="entry name" value="DNA/RNA_pol_sf"/>
</dbReference>
<dbReference type="OrthoDB" id="3059824at2759"/>
<dbReference type="Pfam" id="PF07727">
    <property type="entry name" value="RVT_2"/>
    <property type="match status" value="1"/>
</dbReference>
<protein>
    <recommendedName>
        <fullName evidence="2">Reverse transcriptase Ty1/copia-type domain-containing protein</fullName>
    </recommendedName>
</protein>
<dbReference type="EMBL" id="AVOT02091011">
    <property type="protein sequence ID" value="MBW0572931.1"/>
    <property type="molecule type" value="Genomic_DNA"/>
</dbReference>
<name>A0A9Q3PTR2_9BASI</name>
<reference evidence="3" key="1">
    <citation type="submission" date="2021-03" db="EMBL/GenBank/DDBJ databases">
        <title>Draft genome sequence of rust myrtle Austropuccinia psidii MF-1, a brazilian biotype.</title>
        <authorList>
            <person name="Quecine M.C."/>
            <person name="Pachon D.M.R."/>
            <person name="Bonatelli M.L."/>
            <person name="Correr F.H."/>
            <person name="Franceschini L.M."/>
            <person name="Leite T.F."/>
            <person name="Margarido G.R.A."/>
            <person name="Almeida C.A."/>
            <person name="Ferrarezi J.A."/>
            <person name="Labate C.A."/>
        </authorList>
    </citation>
    <scope>NUCLEOTIDE SEQUENCE</scope>
    <source>
        <strain evidence="3">MF-1</strain>
    </source>
</reference>
<dbReference type="Proteomes" id="UP000765509">
    <property type="component" value="Unassembled WGS sequence"/>
</dbReference>
<organism evidence="3 4">
    <name type="scientific">Austropuccinia psidii MF-1</name>
    <dbReference type="NCBI Taxonomy" id="1389203"/>
    <lineage>
        <taxon>Eukaryota</taxon>
        <taxon>Fungi</taxon>
        <taxon>Dikarya</taxon>
        <taxon>Basidiomycota</taxon>
        <taxon>Pucciniomycotina</taxon>
        <taxon>Pucciniomycetes</taxon>
        <taxon>Pucciniales</taxon>
        <taxon>Sphaerophragmiaceae</taxon>
        <taxon>Austropuccinia</taxon>
    </lineage>
</organism>
<comment type="caution">
    <text evidence="3">The sequence shown here is derived from an EMBL/GenBank/DDBJ whole genome shotgun (WGS) entry which is preliminary data.</text>
</comment>
<dbReference type="SUPFAM" id="SSF56672">
    <property type="entry name" value="DNA/RNA polymerases"/>
    <property type="match status" value="1"/>
</dbReference>
<evidence type="ECO:0000313" key="4">
    <source>
        <dbReference type="Proteomes" id="UP000765509"/>
    </source>
</evidence>
<sequence>MSGNHDTASTSEPDLVDEILPVDETASPPLTRAPACIKVIGPCHPTLICDGTPQTFKAAISGDAKEVWAMAIDREIQSMERLRVWDVVDLNPSYRLVGTTWVFKAKKNNLGEVTEHKACLYVQGFMQTAGIDFERTYSPTRRLNSLRTLIAYTASNNILFHQINVKSAFLNAPLSETVYLSLPQGVKGDKWRICLRLKKAIYGLKQAPLAWYERLKRWLVDVGFMACVLPMWGSSYMAICSRRRYSYIWKRGQNLQNSNRW</sequence>
<evidence type="ECO:0000256" key="1">
    <source>
        <dbReference type="SAM" id="Phobius"/>
    </source>
</evidence>
<evidence type="ECO:0000313" key="3">
    <source>
        <dbReference type="EMBL" id="MBW0572931.1"/>
    </source>
</evidence>
<dbReference type="AlphaFoldDB" id="A0A9Q3PTR2"/>